<evidence type="ECO:0000256" key="2">
    <source>
        <dbReference type="ARBA" id="ARBA00022833"/>
    </source>
</evidence>
<dbReference type="Proteomes" id="UP000326565">
    <property type="component" value="Unassembled WGS sequence"/>
</dbReference>
<proteinExistence type="predicted"/>
<keyword evidence="6" id="KW-0539">Nucleus</keyword>
<dbReference type="PANTHER" id="PTHR31845">
    <property type="entry name" value="FINGER DOMAIN PROTEIN, PUTATIVE-RELATED"/>
    <property type="match status" value="1"/>
</dbReference>
<evidence type="ECO:0000313" key="8">
    <source>
        <dbReference type="Proteomes" id="UP000326565"/>
    </source>
</evidence>
<reference evidence="7 8" key="1">
    <citation type="submission" date="2019-04" db="EMBL/GenBank/DDBJ databases">
        <title>Friends and foes A comparative genomics study of 23 Aspergillus species from section Flavi.</title>
        <authorList>
            <consortium name="DOE Joint Genome Institute"/>
            <person name="Kjaerbolling I."/>
            <person name="Vesth T."/>
            <person name="Frisvad J.C."/>
            <person name="Nybo J.L."/>
            <person name="Theobald S."/>
            <person name="Kildgaard S."/>
            <person name="Isbrandt T."/>
            <person name="Kuo A."/>
            <person name="Sato A."/>
            <person name="Lyhne E.K."/>
            <person name="Kogle M.E."/>
            <person name="Wiebenga A."/>
            <person name="Kun R.S."/>
            <person name="Lubbers R.J."/>
            <person name="Makela M.R."/>
            <person name="Barry K."/>
            <person name="Chovatia M."/>
            <person name="Clum A."/>
            <person name="Daum C."/>
            <person name="Haridas S."/>
            <person name="He G."/>
            <person name="LaButti K."/>
            <person name="Lipzen A."/>
            <person name="Mondo S."/>
            <person name="Riley R."/>
            <person name="Salamov A."/>
            <person name="Simmons B.A."/>
            <person name="Magnuson J.K."/>
            <person name="Henrissat B."/>
            <person name="Mortensen U.H."/>
            <person name="Larsen T.O."/>
            <person name="Devries R.P."/>
            <person name="Grigoriev I.V."/>
            <person name="Machida M."/>
            <person name="Baker S.E."/>
            <person name="Andersen M.R."/>
        </authorList>
    </citation>
    <scope>NUCLEOTIDE SEQUENCE [LARGE SCALE GENOMIC DNA]</scope>
    <source>
        <strain evidence="7 8">CBS 151.66</strain>
    </source>
</reference>
<comment type="subcellular location">
    <subcellularLocation>
        <location evidence="1">Nucleus</location>
    </subcellularLocation>
</comment>
<keyword evidence="3" id="KW-0805">Transcription regulation</keyword>
<evidence type="ECO:0000256" key="6">
    <source>
        <dbReference type="ARBA" id="ARBA00023242"/>
    </source>
</evidence>
<gene>
    <name evidence="7" type="ORF">BDV29DRAFT_193080</name>
</gene>
<accession>A0A5N5WT57</accession>
<dbReference type="GO" id="GO:0000976">
    <property type="term" value="F:transcription cis-regulatory region binding"/>
    <property type="evidence" value="ECO:0007669"/>
    <property type="project" value="TreeGrafter"/>
</dbReference>
<keyword evidence="8" id="KW-1185">Reference proteome</keyword>
<dbReference type="InterPro" id="IPR051089">
    <property type="entry name" value="prtT"/>
</dbReference>
<name>A0A5N5WT57_9EURO</name>
<dbReference type="AlphaFoldDB" id="A0A5N5WT57"/>
<keyword evidence="2" id="KW-0862">Zinc</keyword>
<evidence type="ECO:0000256" key="5">
    <source>
        <dbReference type="ARBA" id="ARBA00023163"/>
    </source>
</evidence>
<protein>
    <recommendedName>
        <fullName evidence="9">Zn(2)-C6 fungal-type domain-containing protein</fullName>
    </recommendedName>
</protein>
<dbReference type="PANTHER" id="PTHR31845:SF10">
    <property type="entry name" value="ZN(II)2CYS6 TRANSCRIPTION FACTOR (EUROFUNG)"/>
    <property type="match status" value="1"/>
</dbReference>
<dbReference type="GO" id="GO:0000981">
    <property type="term" value="F:DNA-binding transcription factor activity, RNA polymerase II-specific"/>
    <property type="evidence" value="ECO:0007669"/>
    <property type="project" value="TreeGrafter"/>
</dbReference>
<evidence type="ECO:0000313" key="7">
    <source>
        <dbReference type="EMBL" id="KAB8071671.1"/>
    </source>
</evidence>
<organism evidence="7 8">
    <name type="scientific">Aspergillus leporis</name>
    <dbReference type="NCBI Taxonomy" id="41062"/>
    <lineage>
        <taxon>Eukaryota</taxon>
        <taxon>Fungi</taxon>
        <taxon>Dikarya</taxon>
        <taxon>Ascomycota</taxon>
        <taxon>Pezizomycotina</taxon>
        <taxon>Eurotiomycetes</taxon>
        <taxon>Eurotiomycetidae</taxon>
        <taxon>Eurotiales</taxon>
        <taxon>Aspergillaceae</taxon>
        <taxon>Aspergillus</taxon>
        <taxon>Aspergillus subgen. Circumdati</taxon>
    </lineage>
</organism>
<evidence type="ECO:0000256" key="3">
    <source>
        <dbReference type="ARBA" id="ARBA00023015"/>
    </source>
</evidence>
<evidence type="ECO:0000256" key="4">
    <source>
        <dbReference type="ARBA" id="ARBA00023125"/>
    </source>
</evidence>
<evidence type="ECO:0008006" key="9">
    <source>
        <dbReference type="Google" id="ProtNLM"/>
    </source>
</evidence>
<dbReference type="GO" id="GO:0005634">
    <property type="term" value="C:nucleus"/>
    <property type="evidence" value="ECO:0007669"/>
    <property type="project" value="UniProtKB-SubCell"/>
</dbReference>
<dbReference type="EMBL" id="ML732266">
    <property type="protein sequence ID" value="KAB8071671.1"/>
    <property type="molecule type" value="Genomic_DNA"/>
</dbReference>
<dbReference type="OrthoDB" id="5226580at2759"/>
<sequence>MRLSSTCVNCAKCRRLGKECLYRETGRRFYGFQKDRQIEALESRINELVANRDLSSVTTKSSGNGISLSVAEGRDTSEKDAIGRALLGMEGAQYFLDIFRTQVTVHFPFVVISPQVTVLELRKEKPFLFLAVLASASHTNMPLQRLLGAEVKKVISTRMILGGHVSFDLLQGLLVFLAWSHYHSRPHRYIQFLQLALGLMVELRLDRPPQTKTWKTALRFKQDYTLDNAEHIRPSWGHDEQRAVVGCYYLSST</sequence>
<evidence type="ECO:0000256" key="1">
    <source>
        <dbReference type="ARBA" id="ARBA00004123"/>
    </source>
</evidence>
<keyword evidence="5" id="KW-0804">Transcription</keyword>
<keyword evidence="4" id="KW-0238">DNA-binding</keyword>